<feature type="region of interest" description="Disordered" evidence="1">
    <location>
        <begin position="157"/>
        <end position="250"/>
    </location>
</feature>
<feature type="transmembrane region" description="Helical" evidence="2">
    <location>
        <begin position="47"/>
        <end position="74"/>
    </location>
</feature>
<evidence type="ECO:0000256" key="2">
    <source>
        <dbReference type="SAM" id="Phobius"/>
    </source>
</evidence>
<evidence type="ECO:0000313" key="4">
    <source>
        <dbReference type="Proteomes" id="UP000559027"/>
    </source>
</evidence>
<evidence type="ECO:0000256" key="1">
    <source>
        <dbReference type="SAM" id="MobiDB-lite"/>
    </source>
</evidence>
<dbReference type="AlphaFoldDB" id="A0A8H5FW21"/>
<feature type="region of interest" description="Disordered" evidence="1">
    <location>
        <begin position="277"/>
        <end position="304"/>
    </location>
</feature>
<comment type="caution">
    <text evidence="3">The sequence shown here is derived from an EMBL/GenBank/DDBJ whole genome shotgun (WGS) entry which is preliminary data.</text>
</comment>
<accession>A0A8H5FW21</accession>
<feature type="compositionally biased region" description="Polar residues" evidence="1">
    <location>
        <begin position="194"/>
        <end position="211"/>
    </location>
</feature>
<keyword evidence="2" id="KW-1133">Transmembrane helix</keyword>
<keyword evidence="4" id="KW-1185">Reference proteome</keyword>
<feature type="region of interest" description="Disordered" evidence="1">
    <location>
        <begin position="93"/>
        <end position="136"/>
    </location>
</feature>
<keyword evidence="2" id="KW-0472">Membrane</keyword>
<feature type="compositionally biased region" description="Polar residues" evidence="1">
    <location>
        <begin position="160"/>
        <end position="175"/>
    </location>
</feature>
<reference evidence="3 4" key="1">
    <citation type="journal article" date="2020" name="ISME J.">
        <title>Uncovering the hidden diversity of litter-decomposition mechanisms in mushroom-forming fungi.</title>
        <authorList>
            <person name="Floudas D."/>
            <person name="Bentzer J."/>
            <person name="Ahren D."/>
            <person name="Johansson T."/>
            <person name="Persson P."/>
            <person name="Tunlid A."/>
        </authorList>
    </citation>
    <scope>NUCLEOTIDE SEQUENCE [LARGE SCALE GENOMIC DNA]</scope>
    <source>
        <strain evidence="3 4">CBS 146.42</strain>
    </source>
</reference>
<dbReference type="Proteomes" id="UP000559027">
    <property type="component" value="Unassembled WGS sequence"/>
</dbReference>
<evidence type="ECO:0000313" key="3">
    <source>
        <dbReference type="EMBL" id="KAF5351251.1"/>
    </source>
</evidence>
<sequence>MYPPMPPRFITISLYRTVFIWFALCPCTSLASTGGDKSEEARQKNTVVIVIIVISLVFALSLAASLVICFPSLLPTSIRRFWDRATLARWPRSPRAESKLKTRPLAAGHRSNETYTPPAHSTPSHSPTLSTSSTMRGREISSPLSILLECHSAAAGNEGSRISQGQDQNISTSAVESPGPETASGVSDGPAVMSTENTLTFPPATHRSQSMFAEEASDRQYHHPLSPAENTLPPTPTPSTRPPTYYTDASRASMTTLPLYQESDYIYSNRVSNARSISVARGRRSRKYPRGTLPTPPSSYPLKS</sequence>
<keyword evidence="2" id="KW-0812">Transmembrane</keyword>
<dbReference type="EMBL" id="JAACJO010000013">
    <property type="protein sequence ID" value="KAF5351251.1"/>
    <property type="molecule type" value="Genomic_DNA"/>
</dbReference>
<feature type="compositionally biased region" description="Pro residues" evidence="1">
    <location>
        <begin position="294"/>
        <end position="304"/>
    </location>
</feature>
<gene>
    <name evidence="3" type="ORF">D9756_008329</name>
</gene>
<feature type="compositionally biased region" description="Low complexity" evidence="1">
    <location>
        <begin position="114"/>
        <end position="134"/>
    </location>
</feature>
<name>A0A8H5FW21_9AGAR</name>
<protein>
    <submittedName>
        <fullName evidence="3">Uncharacterized protein</fullName>
    </submittedName>
</protein>
<proteinExistence type="predicted"/>
<organism evidence="3 4">
    <name type="scientific">Leucocoprinus leucothites</name>
    <dbReference type="NCBI Taxonomy" id="201217"/>
    <lineage>
        <taxon>Eukaryota</taxon>
        <taxon>Fungi</taxon>
        <taxon>Dikarya</taxon>
        <taxon>Basidiomycota</taxon>
        <taxon>Agaricomycotina</taxon>
        <taxon>Agaricomycetes</taxon>
        <taxon>Agaricomycetidae</taxon>
        <taxon>Agaricales</taxon>
        <taxon>Agaricineae</taxon>
        <taxon>Agaricaceae</taxon>
        <taxon>Leucocoprinus</taxon>
    </lineage>
</organism>